<evidence type="ECO:0000259" key="10">
    <source>
        <dbReference type="PROSITE" id="PS51294"/>
    </source>
</evidence>
<dbReference type="EMBL" id="JABFOF010000008">
    <property type="protein sequence ID" value="KAG2384047.1"/>
    <property type="molecule type" value="Genomic_DNA"/>
</dbReference>
<feature type="region of interest" description="Disordered" evidence="8">
    <location>
        <begin position="374"/>
        <end position="398"/>
    </location>
</feature>
<evidence type="ECO:0000256" key="4">
    <source>
        <dbReference type="ARBA" id="ARBA00023015"/>
    </source>
</evidence>
<feature type="compositionally biased region" description="Polar residues" evidence="8">
    <location>
        <begin position="153"/>
        <end position="162"/>
    </location>
</feature>
<keyword evidence="2" id="KW-0217">Developmental protein</keyword>
<evidence type="ECO:0000256" key="6">
    <source>
        <dbReference type="ARBA" id="ARBA00023163"/>
    </source>
</evidence>
<feature type="region of interest" description="Disordered" evidence="8">
    <location>
        <begin position="189"/>
        <end position="236"/>
    </location>
</feature>
<dbReference type="SUPFAM" id="SSF46689">
    <property type="entry name" value="Homeodomain-like"/>
    <property type="match status" value="1"/>
</dbReference>
<dbReference type="SMART" id="SM00717">
    <property type="entry name" value="SANT"/>
    <property type="match status" value="2"/>
</dbReference>
<keyword evidence="4" id="KW-0805">Transcription regulation</keyword>
<dbReference type="CDD" id="cd00167">
    <property type="entry name" value="SANT"/>
    <property type="match status" value="2"/>
</dbReference>
<evidence type="ECO:0000256" key="8">
    <source>
        <dbReference type="SAM" id="MobiDB-lite"/>
    </source>
</evidence>
<evidence type="ECO:0000259" key="9">
    <source>
        <dbReference type="PROSITE" id="PS50090"/>
    </source>
</evidence>
<dbReference type="FunFam" id="1.10.10.60:FF:000099">
    <property type="entry name" value="MYB transcription factor"/>
    <property type="match status" value="1"/>
</dbReference>
<feature type="compositionally biased region" description="Pro residues" evidence="8">
    <location>
        <begin position="220"/>
        <end position="230"/>
    </location>
</feature>
<dbReference type="InterPro" id="IPR017930">
    <property type="entry name" value="Myb_dom"/>
</dbReference>
<comment type="caution">
    <text evidence="11">The sequence shown here is derived from an EMBL/GenBank/DDBJ whole genome shotgun (WGS) entry which is preliminary data.</text>
</comment>
<comment type="subcellular location">
    <subcellularLocation>
        <location evidence="1">Nucleus</location>
    </subcellularLocation>
</comment>
<feature type="domain" description="HTH myb-type" evidence="10">
    <location>
        <begin position="9"/>
        <end position="78"/>
    </location>
</feature>
<reference evidence="11 12" key="1">
    <citation type="submission" date="2020-05" db="EMBL/GenBank/DDBJ databases">
        <title>Vigna angularis (adzuki bean) Var. LongXiaoDou No. 4 denovo assembly.</title>
        <authorList>
            <person name="Xiang H."/>
        </authorList>
    </citation>
    <scope>NUCLEOTIDE SEQUENCE [LARGE SCALE GENOMIC DNA]</scope>
    <source>
        <tissue evidence="11">Leaf</tissue>
    </source>
</reference>
<evidence type="ECO:0000256" key="3">
    <source>
        <dbReference type="ARBA" id="ARBA00022737"/>
    </source>
</evidence>
<feature type="domain" description="HTH myb-type" evidence="10">
    <location>
        <begin position="79"/>
        <end position="133"/>
    </location>
</feature>
<feature type="domain" description="Myb-like" evidence="9">
    <location>
        <begin position="9"/>
        <end position="78"/>
    </location>
</feature>
<dbReference type="GO" id="GO:0000902">
    <property type="term" value="P:cell morphogenesis"/>
    <property type="evidence" value="ECO:0007669"/>
    <property type="project" value="UniProtKB-ARBA"/>
</dbReference>
<dbReference type="GO" id="GO:1901957">
    <property type="term" value="P:regulation of cutin biosynthetic process"/>
    <property type="evidence" value="ECO:0007669"/>
    <property type="project" value="UniProtKB-ARBA"/>
</dbReference>
<dbReference type="PROSITE" id="PS51294">
    <property type="entry name" value="HTH_MYB"/>
    <property type="match status" value="2"/>
</dbReference>
<evidence type="ECO:0000313" key="11">
    <source>
        <dbReference type="EMBL" id="KAG2384047.1"/>
    </source>
</evidence>
<sequence>MGRSPCCDKVGLKKGPWTPEEDQKLLAYIEEHGHGSWRALPAKADHVEVKLLVLLCVCVFIGLQRCGKSCRLRWTNYLRPDIKRGKFSLQEEQTIIQLHALLGNRWSAIATHLPKRTDNEIKNYWNTHLKKRLTKMGIDPVTHKPKNDALLSSDGQSKTAANLSHMAQWESARLEAEARLVRESKLRSHSLQQQIGSSSTFASSSSASTSASVLNNNKPEAPPPPPPPPSRSSLDVLKAWNNGGWLKSSEGSGAIASTVGVSGDLESPTSTLSFSENAPQIMNAIGGENNNNNNDNAMPMIEFVGSSGNSSSLVKEEGEQEWKGYDSSINTFSSGLHEFTMAMEGTWVHETLRTNGSHDDIVEEGFTNLLLKTNSEDPSLSSEGGGESNNGDGSAGHSDFYEDNNNYWNSILNLVNSSPSHSPMF</sequence>
<gene>
    <name evidence="11" type="ORF">HKW66_Vig0151900</name>
</gene>
<feature type="compositionally biased region" description="Low complexity" evidence="8">
    <location>
        <begin position="197"/>
        <end position="212"/>
    </location>
</feature>
<evidence type="ECO:0000256" key="2">
    <source>
        <dbReference type="ARBA" id="ARBA00022473"/>
    </source>
</evidence>
<accession>A0A8T0JV16</accession>
<dbReference type="GO" id="GO:0003677">
    <property type="term" value="F:DNA binding"/>
    <property type="evidence" value="ECO:0007669"/>
    <property type="project" value="UniProtKB-KW"/>
</dbReference>
<name>A0A8T0JV16_PHAAN</name>
<keyword evidence="6" id="KW-0804">Transcription</keyword>
<evidence type="ECO:0000313" key="12">
    <source>
        <dbReference type="Proteomes" id="UP000743370"/>
    </source>
</evidence>
<dbReference type="Pfam" id="PF00249">
    <property type="entry name" value="Myb_DNA-binding"/>
    <property type="match status" value="2"/>
</dbReference>
<dbReference type="InterPro" id="IPR015495">
    <property type="entry name" value="Myb_TF_plants"/>
</dbReference>
<dbReference type="Gene3D" id="1.10.10.60">
    <property type="entry name" value="Homeodomain-like"/>
    <property type="match status" value="2"/>
</dbReference>
<keyword evidence="7" id="KW-0539">Nucleus</keyword>
<dbReference type="Proteomes" id="UP000743370">
    <property type="component" value="Unassembled WGS sequence"/>
</dbReference>
<dbReference type="PANTHER" id="PTHR10641:SF586">
    <property type="entry name" value="TRANSCRIPTION FACTOR MYB16"/>
    <property type="match status" value="1"/>
</dbReference>
<proteinExistence type="predicted"/>
<dbReference type="AlphaFoldDB" id="A0A8T0JV16"/>
<feature type="domain" description="Myb-like" evidence="9">
    <location>
        <begin position="79"/>
        <end position="129"/>
    </location>
</feature>
<dbReference type="PANTHER" id="PTHR10641">
    <property type="entry name" value="MYB FAMILY TRANSCRIPTION FACTOR"/>
    <property type="match status" value="1"/>
</dbReference>
<evidence type="ECO:0000256" key="5">
    <source>
        <dbReference type="ARBA" id="ARBA00023125"/>
    </source>
</evidence>
<dbReference type="InterPro" id="IPR001005">
    <property type="entry name" value="SANT/Myb"/>
</dbReference>
<dbReference type="InterPro" id="IPR009057">
    <property type="entry name" value="Homeodomain-like_sf"/>
</dbReference>
<keyword evidence="3" id="KW-0677">Repeat</keyword>
<protein>
    <submittedName>
        <fullName evidence="11">Transcription factor</fullName>
    </submittedName>
</protein>
<evidence type="ECO:0000256" key="7">
    <source>
        <dbReference type="ARBA" id="ARBA00023242"/>
    </source>
</evidence>
<feature type="region of interest" description="Disordered" evidence="8">
    <location>
        <begin position="136"/>
        <end position="164"/>
    </location>
</feature>
<organism evidence="11 12">
    <name type="scientific">Phaseolus angularis</name>
    <name type="common">Azuki bean</name>
    <name type="synonym">Vigna angularis</name>
    <dbReference type="NCBI Taxonomy" id="3914"/>
    <lineage>
        <taxon>Eukaryota</taxon>
        <taxon>Viridiplantae</taxon>
        <taxon>Streptophyta</taxon>
        <taxon>Embryophyta</taxon>
        <taxon>Tracheophyta</taxon>
        <taxon>Spermatophyta</taxon>
        <taxon>Magnoliopsida</taxon>
        <taxon>eudicotyledons</taxon>
        <taxon>Gunneridae</taxon>
        <taxon>Pentapetalae</taxon>
        <taxon>rosids</taxon>
        <taxon>fabids</taxon>
        <taxon>Fabales</taxon>
        <taxon>Fabaceae</taxon>
        <taxon>Papilionoideae</taxon>
        <taxon>50 kb inversion clade</taxon>
        <taxon>NPAAA clade</taxon>
        <taxon>indigoferoid/millettioid clade</taxon>
        <taxon>Phaseoleae</taxon>
        <taxon>Vigna</taxon>
    </lineage>
</organism>
<keyword evidence="5" id="KW-0238">DNA-binding</keyword>
<dbReference type="GO" id="GO:0005634">
    <property type="term" value="C:nucleus"/>
    <property type="evidence" value="ECO:0007669"/>
    <property type="project" value="UniProtKB-SubCell"/>
</dbReference>
<evidence type="ECO:0000256" key="1">
    <source>
        <dbReference type="ARBA" id="ARBA00004123"/>
    </source>
</evidence>
<dbReference type="PROSITE" id="PS50090">
    <property type="entry name" value="MYB_LIKE"/>
    <property type="match status" value="2"/>
</dbReference>